<reference evidence="2" key="1">
    <citation type="submission" date="2022-12" db="EMBL/GenBank/DDBJ databases">
        <authorList>
            <person name="Petersen C."/>
        </authorList>
    </citation>
    <scope>NUCLEOTIDE SEQUENCE</scope>
    <source>
        <strain evidence="2">IBT 35675</strain>
    </source>
</reference>
<dbReference type="AlphaFoldDB" id="A0A9W9UXT1"/>
<dbReference type="PROSITE" id="PS50191">
    <property type="entry name" value="CRAL_TRIO"/>
    <property type="match status" value="1"/>
</dbReference>
<evidence type="ECO:0000313" key="3">
    <source>
        <dbReference type="Proteomes" id="UP001148299"/>
    </source>
</evidence>
<keyword evidence="3" id="KW-1185">Reference proteome</keyword>
<dbReference type="Gene3D" id="1.10.8.20">
    <property type="entry name" value="N-terminal domain of phosphatidylinositol transfer protein sec14p"/>
    <property type="match status" value="1"/>
</dbReference>
<proteinExistence type="predicted"/>
<dbReference type="SUPFAM" id="SSF46938">
    <property type="entry name" value="CRAL/TRIO N-terminal domain"/>
    <property type="match status" value="1"/>
</dbReference>
<dbReference type="PANTHER" id="PTHR45657">
    <property type="entry name" value="CRAL-TRIO DOMAIN-CONTAINING PROTEIN YKL091C-RELATED"/>
    <property type="match status" value="1"/>
</dbReference>
<dbReference type="InterPro" id="IPR011074">
    <property type="entry name" value="CRAL/TRIO_N_dom"/>
</dbReference>
<dbReference type="PANTHER" id="PTHR45657:SF20">
    <property type="entry name" value="CRAL_TRIO DOMAIN PROTEIN (AFU_ORTHOLOGUE AFUA_5G00680)"/>
    <property type="match status" value="1"/>
</dbReference>
<dbReference type="CDD" id="cd00170">
    <property type="entry name" value="SEC14"/>
    <property type="match status" value="1"/>
</dbReference>
<evidence type="ECO:0000313" key="2">
    <source>
        <dbReference type="EMBL" id="KAJ5361508.1"/>
    </source>
</evidence>
<dbReference type="InterPro" id="IPR036865">
    <property type="entry name" value="CRAL-TRIO_dom_sf"/>
</dbReference>
<dbReference type="Gene3D" id="3.40.525.10">
    <property type="entry name" value="CRAL-TRIO lipid binding domain"/>
    <property type="match status" value="1"/>
</dbReference>
<feature type="domain" description="CRAL-TRIO" evidence="1">
    <location>
        <begin position="120"/>
        <end position="305"/>
    </location>
</feature>
<organism evidence="2 3">
    <name type="scientific">Penicillium brevicompactum</name>
    <dbReference type="NCBI Taxonomy" id="5074"/>
    <lineage>
        <taxon>Eukaryota</taxon>
        <taxon>Fungi</taxon>
        <taxon>Dikarya</taxon>
        <taxon>Ascomycota</taxon>
        <taxon>Pezizomycotina</taxon>
        <taxon>Eurotiomycetes</taxon>
        <taxon>Eurotiomycetidae</taxon>
        <taxon>Eurotiales</taxon>
        <taxon>Aspergillaceae</taxon>
        <taxon>Penicillium</taxon>
    </lineage>
</organism>
<comment type="caution">
    <text evidence="2">The sequence shown here is derived from an EMBL/GenBank/DDBJ whole genome shotgun (WGS) entry which is preliminary data.</text>
</comment>
<evidence type="ECO:0000259" key="1">
    <source>
        <dbReference type="PROSITE" id="PS50191"/>
    </source>
</evidence>
<sequence>MAVMSEKQAAPDYEEFLKTFTRTCLQKGLLDRPDSLELRDSCDGLFDQPTLLRFLTARKFDNDEAVKHFEAAHKFREEKHIIRLYDLIQIADFESARSMVSVKVFIGNVVCLTYSKFFHWTGRRGKEGHPICFFDLDCLDKSTLARWDTSSTAAYWHYSQIDTAPPNPHVLQLTSVFIDSLSRFVMPLCSMMPDRVGQSGPITGSIYLADGSNIGLKMAWSVKYFAQHVSWLLSTCYPETIEKIFVCNVPSYFPTVWRYLKPYVDPFTAQKVVFLLPSEVLPTLREYVDDANIPVQLGGGHSFTHGQLPDLEDGIQQYLGLDDTNRALPQGPIKWIQETDGRKTALAVGSEAGSERNDRIATVRVSQ</sequence>
<accession>A0A9W9UXT1</accession>
<dbReference type="InterPro" id="IPR051026">
    <property type="entry name" value="PI/PC_transfer"/>
</dbReference>
<dbReference type="SUPFAM" id="SSF52087">
    <property type="entry name" value="CRAL/TRIO domain"/>
    <property type="match status" value="1"/>
</dbReference>
<dbReference type="Pfam" id="PF03765">
    <property type="entry name" value="CRAL_TRIO_N"/>
    <property type="match status" value="1"/>
</dbReference>
<dbReference type="InterPro" id="IPR036273">
    <property type="entry name" value="CRAL/TRIO_N_dom_sf"/>
</dbReference>
<reference evidence="2" key="2">
    <citation type="journal article" date="2023" name="IMA Fungus">
        <title>Comparative genomic study of the Penicillium genus elucidates a diverse pangenome and 15 lateral gene transfer events.</title>
        <authorList>
            <person name="Petersen C."/>
            <person name="Sorensen T."/>
            <person name="Nielsen M.R."/>
            <person name="Sondergaard T.E."/>
            <person name="Sorensen J.L."/>
            <person name="Fitzpatrick D.A."/>
            <person name="Frisvad J.C."/>
            <person name="Nielsen K.L."/>
        </authorList>
    </citation>
    <scope>NUCLEOTIDE SEQUENCE</scope>
    <source>
        <strain evidence="2">IBT 35675</strain>
    </source>
</reference>
<dbReference type="InterPro" id="IPR001251">
    <property type="entry name" value="CRAL-TRIO_dom"/>
</dbReference>
<dbReference type="Pfam" id="PF00650">
    <property type="entry name" value="CRAL_TRIO"/>
    <property type="match status" value="1"/>
</dbReference>
<gene>
    <name evidence="2" type="ORF">N7541_002352</name>
</gene>
<dbReference type="SMART" id="SM00516">
    <property type="entry name" value="SEC14"/>
    <property type="match status" value="1"/>
</dbReference>
<name>A0A9W9UXT1_PENBR</name>
<protein>
    <recommendedName>
        <fullName evidence="1">CRAL-TRIO domain-containing protein</fullName>
    </recommendedName>
</protein>
<dbReference type="Proteomes" id="UP001148299">
    <property type="component" value="Unassembled WGS sequence"/>
</dbReference>
<dbReference type="EMBL" id="JAPZBR010000002">
    <property type="protein sequence ID" value="KAJ5361508.1"/>
    <property type="molecule type" value="Genomic_DNA"/>
</dbReference>